<sequence length="217" mass="23306">MISHLPVVIDHPVGDAAYAGMSADHPMRRVTLAAAFDPDSWTDERRRRVTELFDGLAEDWSSRDVPGREAPILDALDRGLAAAPTAERRIALDVGGADGINSRHLTPVFPEMITLDLSLEMLQRSAGRAPSRVQADGSCLPVSDRSVDAIFLINAFLFPGEVERVLAPNGVLIWVNSRGAATPIGLPAPDVDRALPGAWSGVASTAGWGTWSVHWRS</sequence>
<dbReference type="InterPro" id="IPR029063">
    <property type="entry name" value="SAM-dependent_MTases_sf"/>
</dbReference>
<dbReference type="SUPFAM" id="SSF53335">
    <property type="entry name" value="S-adenosyl-L-methionine-dependent methyltransferases"/>
    <property type="match status" value="1"/>
</dbReference>
<keyword evidence="2" id="KW-0808">Transferase</keyword>
<dbReference type="GO" id="GO:0008757">
    <property type="term" value="F:S-adenosylmethionine-dependent methyltransferase activity"/>
    <property type="evidence" value="ECO:0007669"/>
    <property type="project" value="InterPro"/>
</dbReference>
<evidence type="ECO:0000313" key="2">
    <source>
        <dbReference type="EMBL" id="MBK9296451.1"/>
    </source>
</evidence>
<dbReference type="Proteomes" id="UP000727993">
    <property type="component" value="Unassembled WGS sequence"/>
</dbReference>
<keyword evidence="2" id="KW-0489">Methyltransferase</keyword>
<accession>A0A936NCD6</accession>
<feature type="domain" description="Methyltransferase type 11" evidence="1">
    <location>
        <begin position="92"/>
        <end position="173"/>
    </location>
</feature>
<dbReference type="InterPro" id="IPR013216">
    <property type="entry name" value="Methyltransf_11"/>
</dbReference>
<evidence type="ECO:0000259" key="1">
    <source>
        <dbReference type="Pfam" id="PF08241"/>
    </source>
</evidence>
<comment type="caution">
    <text evidence="2">The sequence shown here is derived from an EMBL/GenBank/DDBJ whole genome shotgun (WGS) entry which is preliminary data.</text>
</comment>
<dbReference type="GO" id="GO:0032259">
    <property type="term" value="P:methylation"/>
    <property type="evidence" value="ECO:0007669"/>
    <property type="project" value="UniProtKB-KW"/>
</dbReference>
<dbReference type="AlphaFoldDB" id="A0A936NCD6"/>
<gene>
    <name evidence="2" type="ORF">IPN02_06255</name>
</gene>
<name>A0A936NCD6_9ACTN</name>
<proteinExistence type="predicted"/>
<organism evidence="2 3">
    <name type="scientific">Candidatus Neomicrothrix subdominans</name>
    <dbReference type="NCBI Taxonomy" id="2954438"/>
    <lineage>
        <taxon>Bacteria</taxon>
        <taxon>Bacillati</taxon>
        <taxon>Actinomycetota</taxon>
        <taxon>Acidimicrobiia</taxon>
        <taxon>Acidimicrobiales</taxon>
        <taxon>Microthrixaceae</taxon>
        <taxon>Candidatus Neomicrothrix</taxon>
    </lineage>
</organism>
<dbReference type="Pfam" id="PF08241">
    <property type="entry name" value="Methyltransf_11"/>
    <property type="match status" value="1"/>
</dbReference>
<dbReference type="Gene3D" id="3.40.50.150">
    <property type="entry name" value="Vaccinia Virus protein VP39"/>
    <property type="match status" value="1"/>
</dbReference>
<dbReference type="EMBL" id="JADJZA010000002">
    <property type="protein sequence ID" value="MBK9296451.1"/>
    <property type="molecule type" value="Genomic_DNA"/>
</dbReference>
<reference evidence="2 3" key="1">
    <citation type="submission" date="2020-10" db="EMBL/GenBank/DDBJ databases">
        <title>Connecting structure to function with the recovery of over 1000 high-quality activated sludge metagenome-assembled genomes encoding full-length rRNA genes using long-read sequencing.</title>
        <authorList>
            <person name="Singleton C.M."/>
            <person name="Petriglieri F."/>
            <person name="Kristensen J.M."/>
            <person name="Kirkegaard R.H."/>
            <person name="Michaelsen T.Y."/>
            <person name="Andersen M.H."/>
            <person name="Karst S.M."/>
            <person name="Dueholm M.S."/>
            <person name="Nielsen P.H."/>
            <person name="Albertsen M."/>
        </authorList>
    </citation>
    <scope>NUCLEOTIDE SEQUENCE [LARGE SCALE GENOMIC DNA]</scope>
    <source>
        <strain evidence="2">Lyne_18-Q3-R50-59_MAXAC.006</strain>
    </source>
</reference>
<protein>
    <submittedName>
        <fullName evidence="2">Methyltransferase domain-containing protein</fullName>
    </submittedName>
</protein>
<evidence type="ECO:0000313" key="3">
    <source>
        <dbReference type="Proteomes" id="UP000727993"/>
    </source>
</evidence>